<evidence type="ECO:0000313" key="8">
    <source>
        <dbReference type="Proteomes" id="UP001580928"/>
    </source>
</evidence>
<feature type="transmembrane region" description="Helical" evidence="6">
    <location>
        <begin position="371"/>
        <end position="391"/>
    </location>
</feature>
<feature type="transmembrane region" description="Helical" evidence="6">
    <location>
        <begin position="49"/>
        <end position="68"/>
    </location>
</feature>
<dbReference type="InterPro" id="IPR050833">
    <property type="entry name" value="Poly_Biosynth_Transport"/>
</dbReference>
<dbReference type="RefSeq" id="WP_375555858.1">
    <property type="nucleotide sequence ID" value="NZ_JBBVGT010000001.1"/>
</dbReference>
<keyword evidence="3 6" id="KW-0812">Transmembrane</keyword>
<feature type="transmembrane region" description="Helical" evidence="6">
    <location>
        <begin position="88"/>
        <end position="108"/>
    </location>
</feature>
<reference evidence="7 8" key="1">
    <citation type="submission" date="2024-04" db="EMBL/GenBank/DDBJ databases">
        <title>Albibacterium profundi sp. nov., isolated from sediment of the Challenger Deep of Mariana Trench.</title>
        <authorList>
            <person name="Wang Y."/>
        </authorList>
    </citation>
    <scope>NUCLEOTIDE SEQUENCE [LARGE SCALE GENOMIC DNA]</scope>
    <source>
        <strain evidence="7 8">RHL897</strain>
    </source>
</reference>
<feature type="transmembrane region" description="Helical" evidence="6">
    <location>
        <begin position="397"/>
        <end position="421"/>
    </location>
</feature>
<sequence>MSLKGRFKGIFKSDFNKNFLVLISGSIISQGIPLLGSIVLVRFYSPEDFGVLAIFNAFCLILTSIINLRYEFAIPIPKRHKDAINISFFAFLSSVSITILLLILFVIFKDKILVILNAEALGKWFIFIPLVALVSGIYNILTNFSIRLKKFKTIAQSNVVRSLSNTISQIFFGILGLTKGGLLYGLFVSNIFGNIRLLREFFNYRYLFKQISIKRMVFNAKKYKDFPIISTWGILLNSIGVSMNNFFISGMYGVGQLGYYSYSYRYLNVPLSLISNNVSQLFFQLCTECAKENRSARNEFLTTFKKLLYISLPFFFVMFFFVEDLFAFLFGEEWRIAGSIARAMLPLFFFRSIFVPLSTITLAFEKQKLMFLLQFVIFVVNSMCFIIAHHFSMSLDAFLQLYVVTTSVTYGAFTYVLYLVALKKI</sequence>
<evidence type="ECO:0000256" key="3">
    <source>
        <dbReference type="ARBA" id="ARBA00022692"/>
    </source>
</evidence>
<evidence type="ECO:0000256" key="4">
    <source>
        <dbReference type="ARBA" id="ARBA00022989"/>
    </source>
</evidence>
<protein>
    <submittedName>
        <fullName evidence="7">Oligosaccharide flippase family protein</fullName>
    </submittedName>
</protein>
<evidence type="ECO:0000256" key="6">
    <source>
        <dbReference type="SAM" id="Phobius"/>
    </source>
</evidence>
<name>A0ABV5C9Q1_9SPHI</name>
<accession>A0ABV5C9Q1</accession>
<feature type="transmembrane region" description="Helical" evidence="6">
    <location>
        <begin position="124"/>
        <end position="146"/>
    </location>
</feature>
<evidence type="ECO:0000313" key="7">
    <source>
        <dbReference type="EMBL" id="MFB5944274.1"/>
    </source>
</evidence>
<dbReference type="EMBL" id="JBBVGT010000001">
    <property type="protein sequence ID" value="MFB5944274.1"/>
    <property type="molecule type" value="Genomic_DNA"/>
</dbReference>
<dbReference type="PANTHER" id="PTHR30250">
    <property type="entry name" value="PST FAMILY PREDICTED COLANIC ACID TRANSPORTER"/>
    <property type="match status" value="1"/>
</dbReference>
<feature type="transmembrane region" description="Helical" evidence="6">
    <location>
        <begin position="20"/>
        <end position="43"/>
    </location>
</feature>
<keyword evidence="5 6" id="KW-0472">Membrane</keyword>
<feature type="transmembrane region" description="Helical" evidence="6">
    <location>
        <begin position="343"/>
        <end position="364"/>
    </location>
</feature>
<gene>
    <name evidence="7" type="ORF">WKR92_00370</name>
</gene>
<feature type="transmembrane region" description="Helical" evidence="6">
    <location>
        <begin position="307"/>
        <end position="331"/>
    </location>
</feature>
<evidence type="ECO:0000256" key="1">
    <source>
        <dbReference type="ARBA" id="ARBA00004651"/>
    </source>
</evidence>
<dbReference type="Pfam" id="PF13440">
    <property type="entry name" value="Polysacc_synt_3"/>
    <property type="match status" value="1"/>
</dbReference>
<dbReference type="Proteomes" id="UP001580928">
    <property type="component" value="Unassembled WGS sequence"/>
</dbReference>
<keyword evidence="8" id="KW-1185">Reference proteome</keyword>
<comment type="subcellular location">
    <subcellularLocation>
        <location evidence="1">Cell membrane</location>
        <topology evidence="1">Multi-pass membrane protein</topology>
    </subcellularLocation>
</comment>
<dbReference type="PANTHER" id="PTHR30250:SF28">
    <property type="entry name" value="POLYSACCHARIDE BIOSYNTHESIS PROTEIN"/>
    <property type="match status" value="1"/>
</dbReference>
<evidence type="ECO:0000256" key="5">
    <source>
        <dbReference type="ARBA" id="ARBA00023136"/>
    </source>
</evidence>
<feature type="transmembrane region" description="Helical" evidence="6">
    <location>
        <begin position="223"/>
        <end position="247"/>
    </location>
</feature>
<comment type="caution">
    <text evidence="7">The sequence shown here is derived from an EMBL/GenBank/DDBJ whole genome shotgun (WGS) entry which is preliminary data.</text>
</comment>
<feature type="transmembrane region" description="Helical" evidence="6">
    <location>
        <begin position="158"/>
        <end position="177"/>
    </location>
</feature>
<evidence type="ECO:0000256" key="2">
    <source>
        <dbReference type="ARBA" id="ARBA00022475"/>
    </source>
</evidence>
<organism evidence="7 8">
    <name type="scientific">Albibacterium profundi</name>
    <dbReference type="NCBI Taxonomy" id="3134906"/>
    <lineage>
        <taxon>Bacteria</taxon>
        <taxon>Pseudomonadati</taxon>
        <taxon>Bacteroidota</taxon>
        <taxon>Sphingobacteriia</taxon>
        <taxon>Sphingobacteriales</taxon>
        <taxon>Sphingobacteriaceae</taxon>
        <taxon>Albibacterium</taxon>
    </lineage>
</organism>
<keyword evidence="2" id="KW-1003">Cell membrane</keyword>
<keyword evidence="4 6" id="KW-1133">Transmembrane helix</keyword>
<proteinExistence type="predicted"/>